<dbReference type="OrthoDB" id="9812656at2"/>
<dbReference type="PANTHER" id="PTHR21366">
    <property type="entry name" value="GLYOXALASE FAMILY PROTEIN"/>
    <property type="match status" value="1"/>
</dbReference>
<name>A0A4U1BP70_9GAMM</name>
<evidence type="ECO:0000313" key="2">
    <source>
        <dbReference type="EMBL" id="TKB55506.1"/>
    </source>
</evidence>
<feature type="domain" description="VOC" evidence="1">
    <location>
        <begin position="5"/>
        <end position="132"/>
    </location>
</feature>
<protein>
    <submittedName>
        <fullName evidence="2">VOC family protein</fullName>
    </submittedName>
</protein>
<comment type="caution">
    <text evidence="2">The sequence shown here is derived from an EMBL/GenBank/DDBJ whole genome shotgun (WGS) entry which is preliminary data.</text>
</comment>
<sequence length="132" mass="14782">MKIIGIDHLVLRTCNLPKMLRFYESILGCSVERQLPPELGLTQLRAGNTLIDLVTVDSELGRLGGKPPQQDGRNLEHFCLRLTGVNQSQLLAHLNHHHIETDAFEERYGATGFGHSVYIKDPEGNVVELKLD</sequence>
<dbReference type="AlphaFoldDB" id="A0A4U1BP70"/>
<dbReference type="InterPro" id="IPR029068">
    <property type="entry name" value="Glyas_Bleomycin-R_OHBP_Dase"/>
</dbReference>
<organism evidence="2 3">
    <name type="scientific">Ferrimonas aestuarii</name>
    <dbReference type="NCBI Taxonomy" id="2569539"/>
    <lineage>
        <taxon>Bacteria</taxon>
        <taxon>Pseudomonadati</taxon>
        <taxon>Pseudomonadota</taxon>
        <taxon>Gammaproteobacteria</taxon>
        <taxon>Alteromonadales</taxon>
        <taxon>Ferrimonadaceae</taxon>
        <taxon>Ferrimonas</taxon>
    </lineage>
</organism>
<dbReference type="Gene3D" id="3.10.180.10">
    <property type="entry name" value="2,3-Dihydroxybiphenyl 1,2-Dioxygenase, domain 1"/>
    <property type="match status" value="1"/>
</dbReference>
<evidence type="ECO:0000313" key="3">
    <source>
        <dbReference type="Proteomes" id="UP000305675"/>
    </source>
</evidence>
<gene>
    <name evidence="2" type="ORF">FCL42_09995</name>
</gene>
<evidence type="ECO:0000259" key="1">
    <source>
        <dbReference type="PROSITE" id="PS51819"/>
    </source>
</evidence>
<dbReference type="Pfam" id="PF00903">
    <property type="entry name" value="Glyoxalase"/>
    <property type="match status" value="1"/>
</dbReference>
<dbReference type="InterPro" id="IPR050383">
    <property type="entry name" value="GlyoxalaseI/FosfomycinResist"/>
</dbReference>
<dbReference type="PANTHER" id="PTHR21366:SF14">
    <property type="entry name" value="GLYOXALASE DOMAIN-CONTAINING PROTEIN 5"/>
    <property type="match status" value="1"/>
</dbReference>
<dbReference type="EMBL" id="SWCJ01000005">
    <property type="protein sequence ID" value="TKB55506.1"/>
    <property type="molecule type" value="Genomic_DNA"/>
</dbReference>
<reference evidence="2 3" key="1">
    <citation type="submission" date="2019-04" db="EMBL/GenBank/DDBJ databases">
        <authorList>
            <person name="Hwang J.C."/>
        </authorList>
    </citation>
    <scope>NUCLEOTIDE SEQUENCE [LARGE SCALE GENOMIC DNA]</scope>
    <source>
        <strain evidence="2 3">IMCC35002</strain>
    </source>
</reference>
<dbReference type="Proteomes" id="UP000305675">
    <property type="component" value="Unassembled WGS sequence"/>
</dbReference>
<dbReference type="RefSeq" id="WP_136863263.1">
    <property type="nucleotide sequence ID" value="NZ_SWCJ01000005.1"/>
</dbReference>
<keyword evidence="3" id="KW-1185">Reference proteome</keyword>
<accession>A0A4U1BP70</accession>
<dbReference type="PROSITE" id="PS51819">
    <property type="entry name" value="VOC"/>
    <property type="match status" value="1"/>
</dbReference>
<dbReference type="InterPro" id="IPR037523">
    <property type="entry name" value="VOC_core"/>
</dbReference>
<dbReference type="InterPro" id="IPR004360">
    <property type="entry name" value="Glyas_Fos-R_dOase_dom"/>
</dbReference>
<dbReference type="SUPFAM" id="SSF54593">
    <property type="entry name" value="Glyoxalase/Bleomycin resistance protein/Dihydroxybiphenyl dioxygenase"/>
    <property type="match status" value="1"/>
</dbReference>
<proteinExistence type="predicted"/>